<dbReference type="PANTHER" id="PTHR43161:SF25">
    <property type="entry name" value="ALCOHOL DEHYDROGENASE, PUTATIVE (AFU_ORTHOLOGUE AFUA_1G14390)-RELATED"/>
    <property type="match status" value="1"/>
</dbReference>
<dbReference type="FunFam" id="3.40.50.720:FF:000068">
    <property type="entry name" value="Sorbitol dehydrogenase"/>
    <property type="match status" value="1"/>
</dbReference>
<dbReference type="SUPFAM" id="SSF51735">
    <property type="entry name" value="NAD(P)-binding Rossmann-fold domains"/>
    <property type="match status" value="1"/>
</dbReference>
<evidence type="ECO:0000313" key="10">
    <source>
        <dbReference type="Proteomes" id="UP000184073"/>
    </source>
</evidence>
<keyword evidence="4 7" id="KW-0560">Oxidoreductase</keyword>
<dbReference type="RefSeq" id="XP_040664604.1">
    <property type="nucleotide sequence ID" value="XM_040814308.1"/>
</dbReference>
<dbReference type="GO" id="GO:0019569">
    <property type="term" value="P:L-arabinose catabolic process to D-xylulose 5-phosphate"/>
    <property type="evidence" value="ECO:0007669"/>
    <property type="project" value="UniProtKB-UniRule"/>
</dbReference>
<comment type="cofactor">
    <cofactor evidence="7">
        <name>Zn(2+)</name>
        <dbReference type="ChEBI" id="CHEBI:29105"/>
    </cofactor>
    <text evidence="7">Binds 1 or 2 Zn(2+) ions per subunit.</text>
</comment>
<dbReference type="GO" id="GO:0006062">
    <property type="term" value="P:sorbitol catabolic process"/>
    <property type="evidence" value="ECO:0007669"/>
    <property type="project" value="TreeGrafter"/>
</dbReference>
<dbReference type="InterPro" id="IPR013154">
    <property type="entry name" value="ADH-like_N"/>
</dbReference>
<dbReference type="GeneID" id="63729819"/>
<evidence type="ECO:0000256" key="5">
    <source>
        <dbReference type="ARBA" id="ARBA00023027"/>
    </source>
</evidence>
<comment type="catalytic activity">
    <reaction evidence="7">
        <text>xylitol + NAD(+) = D-xylulose + NADH + H(+)</text>
        <dbReference type="Rhea" id="RHEA:20433"/>
        <dbReference type="ChEBI" id="CHEBI:15378"/>
        <dbReference type="ChEBI" id="CHEBI:17140"/>
        <dbReference type="ChEBI" id="CHEBI:17151"/>
        <dbReference type="ChEBI" id="CHEBI:57540"/>
        <dbReference type="ChEBI" id="CHEBI:57945"/>
        <dbReference type="EC" id="1.1.1.9"/>
    </reaction>
</comment>
<keyword evidence="2 6" id="KW-0479">Metal-binding</keyword>
<dbReference type="EC" id="1.1.1.9" evidence="7"/>
<evidence type="ECO:0000313" key="9">
    <source>
        <dbReference type="EMBL" id="OJI98841.1"/>
    </source>
</evidence>
<keyword evidence="7" id="KW-0859">Xylose metabolism</keyword>
<dbReference type="Pfam" id="PF00107">
    <property type="entry name" value="ADH_zinc_N"/>
    <property type="match status" value="1"/>
</dbReference>
<dbReference type="CDD" id="cd05285">
    <property type="entry name" value="sorbitol_DH"/>
    <property type="match status" value="1"/>
</dbReference>
<dbReference type="Proteomes" id="UP000184073">
    <property type="component" value="Unassembled WGS sequence"/>
</dbReference>
<keyword evidence="10" id="KW-1185">Reference proteome</keyword>
<gene>
    <name evidence="9" type="ORF">ASPVEDRAFT_50441</name>
</gene>
<comment type="function">
    <text evidence="7">Xylitol dehydrogenase which catalyzes the conversion of xylitol to D-xylulose. Xylose is a major component of hemicelluloses such as xylan. Most fungi utilize D-xylose via three enzymatic reactions, xylose reductase (XR), xylitol dehydrogenase (XDH), and xylulokinase, to form xylulose 5-phosphate, which enters pentose phosphate pathway.</text>
</comment>
<dbReference type="Gene3D" id="3.90.180.10">
    <property type="entry name" value="Medium-chain alcohol dehydrogenases, catalytic domain"/>
    <property type="match status" value="1"/>
</dbReference>
<dbReference type="EMBL" id="KV878126">
    <property type="protein sequence ID" value="OJI98841.1"/>
    <property type="molecule type" value="Genomic_DNA"/>
</dbReference>
<evidence type="ECO:0000256" key="3">
    <source>
        <dbReference type="ARBA" id="ARBA00022833"/>
    </source>
</evidence>
<evidence type="ECO:0000256" key="4">
    <source>
        <dbReference type="ARBA" id="ARBA00023002"/>
    </source>
</evidence>
<dbReference type="PROSITE" id="PS00059">
    <property type="entry name" value="ADH_ZINC"/>
    <property type="match status" value="1"/>
</dbReference>
<keyword evidence="7" id="KW-0119">Carbohydrate metabolism</keyword>
<feature type="domain" description="Enoyl reductase (ER)" evidence="8">
    <location>
        <begin position="14"/>
        <end position="365"/>
    </location>
</feature>
<keyword evidence="5 7" id="KW-0520">NAD</keyword>
<comment type="pathway">
    <text evidence="7">Carbohydrate degradation; L-arabinose degradation via L-arabinitol; D-xylulose 5-phosphate from L-arabinose (fungal route): step 4/5.</text>
</comment>
<dbReference type="InterPro" id="IPR013149">
    <property type="entry name" value="ADH-like_C"/>
</dbReference>
<evidence type="ECO:0000256" key="1">
    <source>
        <dbReference type="ARBA" id="ARBA00008072"/>
    </source>
</evidence>
<dbReference type="GO" id="GO:0042732">
    <property type="term" value="P:D-xylose metabolic process"/>
    <property type="evidence" value="ECO:0007669"/>
    <property type="project" value="UniProtKB-UniRule"/>
</dbReference>
<dbReference type="InterPro" id="IPR045306">
    <property type="entry name" value="SDH-like"/>
</dbReference>
<dbReference type="Pfam" id="PF08240">
    <property type="entry name" value="ADH_N"/>
    <property type="match status" value="1"/>
</dbReference>
<reference evidence="10" key="1">
    <citation type="journal article" date="2017" name="Genome Biol.">
        <title>Comparative genomics reveals high biological diversity and specific adaptations in the industrially and medically important fungal genus Aspergillus.</title>
        <authorList>
            <person name="de Vries R.P."/>
            <person name="Riley R."/>
            <person name="Wiebenga A."/>
            <person name="Aguilar-Osorio G."/>
            <person name="Amillis S."/>
            <person name="Uchima C.A."/>
            <person name="Anderluh G."/>
            <person name="Asadollahi M."/>
            <person name="Askin M."/>
            <person name="Barry K."/>
            <person name="Battaglia E."/>
            <person name="Bayram O."/>
            <person name="Benocci T."/>
            <person name="Braus-Stromeyer S.A."/>
            <person name="Caldana C."/>
            <person name="Canovas D."/>
            <person name="Cerqueira G.C."/>
            <person name="Chen F."/>
            <person name="Chen W."/>
            <person name="Choi C."/>
            <person name="Clum A."/>
            <person name="Dos Santos R.A."/>
            <person name="Damasio A.R."/>
            <person name="Diallinas G."/>
            <person name="Emri T."/>
            <person name="Fekete E."/>
            <person name="Flipphi M."/>
            <person name="Freyberg S."/>
            <person name="Gallo A."/>
            <person name="Gournas C."/>
            <person name="Habgood R."/>
            <person name="Hainaut M."/>
            <person name="Harispe M.L."/>
            <person name="Henrissat B."/>
            <person name="Hilden K.S."/>
            <person name="Hope R."/>
            <person name="Hossain A."/>
            <person name="Karabika E."/>
            <person name="Karaffa L."/>
            <person name="Karanyi Z."/>
            <person name="Krasevec N."/>
            <person name="Kuo A."/>
            <person name="Kusch H."/>
            <person name="LaButti K."/>
            <person name="Lagendijk E.L."/>
            <person name="Lapidus A."/>
            <person name="Levasseur A."/>
            <person name="Lindquist E."/>
            <person name="Lipzen A."/>
            <person name="Logrieco A.F."/>
            <person name="MacCabe A."/>
            <person name="Maekelae M.R."/>
            <person name="Malavazi I."/>
            <person name="Melin P."/>
            <person name="Meyer V."/>
            <person name="Mielnichuk N."/>
            <person name="Miskei M."/>
            <person name="Molnar A.P."/>
            <person name="Mule G."/>
            <person name="Ngan C.Y."/>
            <person name="Orejas M."/>
            <person name="Orosz E."/>
            <person name="Ouedraogo J.P."/>
            <person name="Overkamp K.M."/>
            <person name="Park H.-S."/>
            <person name="Perrone G."/>
            <person name="Piumi F."/>
            <person name="Punt P.J."/>
            <person name="Ram A.F."/>
            <person name="Ramon A."/>
            <person name="Rauscher S."/>
            <person name="Record E."/>
            <person name="Riano-Pachon D.M."/>
            <person name="Robert V."/>
            <person name="Roehrig J."/>
            <person name="Ruller R."/>
            <person name="Salamov A."/>
            <person name="Salih N.S."/>
            <person name="Samson R.A."/>
            <person name="Sandor E."/>
            <person name="Sanguinetti M."/>
            <person name="Schuetze T."/>
            <person name="Sepcic K."/>
            <person name="Shelest E."/>
            <person name="Sherlock G."/>
            <person name="Sophianopoulou V."/>
            <person name="Squina F.M."/>
            <person name="Sun H."/>
            <person name="Susca A."/>
            <person name="Todd R.B."/>
            <person name="Tsang A."/>
            <person name="Unkles S.E."/>
            <person name="van de Wiele N."/>
            <person name="van Rossen-Uffink D."/>
            <person name="Oliveira J.V."/>
            <person name="Vesth T.C."/>
            <person name="Visser J."/>
            <person name="Yu J.-H."/>
            <person name="Zhou M."/>
            <person name="Andersen M.R."/>
            <person name="Archer D.B."/>
            <person name="Baker S.E."/>
            <person name="Benoit I."/>
            <person name="Brakhage A.A."/>
            <person name="Braus G.H."/>
            <person name="Fischer R."/>
            <person name="Frisvad J.C."/>
            <person name="Goldman G.H."/>
            <person name="Houbraken J."/>
            <person name="Oakley B."/>
            <person name="Pocsi I."/>
            <person name="Scazzocchio C."/>
            <person name="Seiboth B."/>
            <person name="vanKuyk P.A."/>
            <person name="Wortman J."/>
            <person name="Dyer P.S."/>
            <person name="Grigoriev I.V."/>
        </authorList>
    </citation>
    <scope>NUCLEOTIDE SEQUENCE [LARGE SCALE GENOMIC DNA]</scope>
    <source>
        <strain evidence="10">CBS 583.65</strain>
    </source>
</reference>
<dbReference type="PANTHER" id="PTHR43161">
    <property type="entry name" value="SORBITOL DEHYDROGENASE"/>
    <property type="match status" value="1"/>
</dbReference>
<organism evidence="9 10">
    <name type="scientific">Aspergillus versicolor CBS 583.65</name>
    <dbReference type="NCBI Taxonomy" id="1036611"/>
    <lineage>
        <taxon>Eukaryota</taxon>
        <taxon>Fungi</taxon>
        <taxon>Dikarya</taxon>
        <taxon>Ascomycota</taxon>
        <taxon>Pezizomycotina</taxon>
        <taxon>Eurotiomycetes</taxon>
        <taxon>Eurotiomycetidae</taxon>
        <taxon>Eurotiales</taxon>
        <taxon>Aspergillaceae</taxon>
        <taxon>Aspergillus</taxon>
        <taxon>Aspergillus subgen. Nidulantes</taxon>
    </lineage>
</organism>
<dbReference type="InterPro" id="IPR011032">
    <property type="entry name" value="GroES-like_sf"/>
</dbReference>
<accession>A0A1L9PBE9</accession>
<dbReference type="UniPathway" id="UPA00146">
    <property type="reaction ID" value="UER00577"/>
</dbReference>
<proteinExistence type="inferred from homology"/>
<dbReference type="STRING" id="1036611.A0A1L9PBE9"/>
<comment type="similarity">
    <text evidence="1 6">Belongs to the zinc-containing alcohol dehydrogenase family.</text>
</comment>
<protein>
    <recommendedName>
        <fullName evidence="7">D-xylulose reductase</fullName>
        <ecNumber evidence="7">1.1.1.9</ecNumber>
    </recommendedName>
    <alternativeName>
        <fullName evidence="7">Xylitol dehydrogenase</fullName>
    </alternativeName>
</protein>
<dbReference type="InterPro" id="IPR036291">
    <property type="entry name" value="NAD(P)-bd_dom_sf"/>
</dbReference>
<dbReference type="GO" id="GO:0046526">
    <property type="term" value="F:D-xylulose reductase activity"/>
    <property type="evidence" value="ECO:0007669"/>
    <property type="project" value="UniProtKB-EC"/>
</dbReference>
<name>A0A1L9PBE9_ASPVE</name>
<sequence length="366" mass="38904">MSTAGTHQAAVLHGSQDLRIESVETPTLGPDDVAIAPRATGLCGTDLHYYENGRNGMFVIDQPLILGHEAAGEVLEVGSSVTSVKVGDRVVFEPQRPCSSCQQCRRGTYNLCPKLKFTGSASAKPPVQGSLQSKYHHPASFVFPIPDSVSYQQAALIEPLSVALHAVRRSGIHTGQSVLVVGAGPIGLLCAIVARVSGASTIGIVDVQQSRLDFAMTHGYADYVAQVPMISHEGENNADFAARVAKDIVSAHPSFTPADVALECTGVEVCANLGIHFTAPRGKVVIVGMGRPYQALNVGAAAVREVDIISVWRYANTFETAIDLLASGKLDLRPLVTHVYPLAETRAAFELLRSRPADLMKCIIVS</sequence>
<dbReference type="OrthoDB" id="5363962at2759"/>
<dbReference type="SMART" id="SM00829">
    <property type="entry name" value="PKS_ER"/>
    <property type="match status" value="1"/>
</dbReference>
<evidence type="ECO:0000256" key="2">
    <source>
        <dbReference type="ARBA" id="ARBA00022723"/>
    </source>
</evidence>
<dbReference type="GO" id="GO:0008270">
    <property type="term" value="F:zinc ion binding"/>
    <property type="evidence" value="ECO:0007669"/>
    <property type="project" value="UniProtKB-UniRule"/>
</dbReference>
<keyword evidence="3 6" id="KW-0862">Zinc</keyword>
<dbReference type="GO" id="GO:0003939">
    <property type="term" value="F:L-iditol 2-dehydrogenase (NAD+) activity"/>
    <property type="evidence" value="ECO:0007669"/>
    <property type="project" value="TreeGrafter"/>
</dbReference>
<evidence type="ECO:0000256" key="7">
    <source>
        <dbReference type="RuleBase" id="RU369026"/>
    </source>
</evidence>
<dbReference type="InterPro" id="IPR002328">
    <property type="entry name" value="ADH_Zn_CS"/>
</dbReference>
<dbReference type="InterPro" id="IPR020843">
    <property type="entry name" value="ER"/>
</dbReference>
<evidence type="ECO:0000259" key="8">
    <source>
        <dbReference type="SMART" id="SM00829"/>
    </source>
</evidence>
<dbReference type="Gene3D" id="3.40.50.720">
    <property type="entry name" value="NAD(P)-binding Rossmann-like Domain"/>
    <property type="match status" value="1"/>
</dbReference>
<dbReference type="SUPFAM" id="SSF50129">
    <property type="entry name" value="GroES-like"/>
    <property type="match status" value="1"/>
</dbReference>
<evidence type="ECO:0000256" key="6">
    <source>
        <dbReference type="RuleBase" id="RU361277"/>
    </source>
</evidence>
<dbReference type="AlphaFoldDB" id="A0A1L9PBE9"/>
<dbReference type="VEuPathDB" id="FungiDB:ASPVEDRAFT_50441"/>